<keyword evidence="3" id="KW-1185">Reference proteome</keyword>
<feature type="domain" description="TFIIS central" evidence="1">
    <location>
        <begin position="5"/>
        <end position="94"/>
    </location>
</feature>
<reference evidence="2" key="1">
    <citation type="submission" date="2021-06" db="EMBL/GenBank/DDBJ databases">
        <authorList>
            <person name="Kallberg Y."/>
            <person name="Tangrot J."/>
            <person name="Rosling A."/>
        </authorList>
    </citation>
    <scope>NUCLEOTIDE SEQUENCE</scope>
    <source>
        <strain evidence="2">FL130A</strain>
    </source>
</reference>
<protein>
    <submittedName>
        <fullName evidence="2">5110_t:CDS:1</fullName>
    </submittedName>
</protein>
<dbReference type="Pfam" id="PF07500">
    <property type="entry name" value="TFIIS_M"/>
    <property type="match status" value="1"/>
</dbReference>
<comment type="caution">
    <text evidence="2">The sequence shown here is derived from an EMBL/GenBank/DDBJ whole genome shotgun (WGS) entry which is preliminary data.</text>
</comment>
<sequence>ICADTGDEYRDKCIVLLRNALIGHKRPLTTKEQELYAYWKAATVELCVYRQHHQKVDEEYVEEIHRKIILICDPTNMIRENLIDGSLSPQKFVTDTLAGNFGDSGQITTTYSTVQTEAVIIMR</sequence>
<evidence type="ECO:0000259" key="1">
    <source>
        <dbReference type="Pfam" id="PF07500"/>
    </source>
</evidence>
<name>A0A9N9FL43_9GLOM</name>
<dbReference type="InterPro" id="IPR036575">
    <property type="entry name" value="TFIIS_cen_dom_sf"/>
</dbReference>
<dbReference type="Gene3D" id="1.10.472.30">
    <property type="entry name" value="Transcription elongation factor S-II, central domain"/>
    <property type="match status" value="1"/>
</dbReference>
<accession>A0A9N9FL43</accession>
<dbReference type="Proteomes" id="UP000789508">
    <property type="component" value="Unassembled WGS sequence"/>
</dbReference>
<gene>
    <name evidence="2" type="ORF">ALEPTO_LOCUS5409</name>
</gene>
<organism evidence="2 3">
    <name type="scientific">Ambispora leptoticha</name>
    <dbReference type="NCBI Taxonomy" id="144679"/>
    <lineage>
        <taxon>Eukaryota</taxon>
        <taxon>Fungi</taxon>
        <taxon>Fungi incertae sedis</taxon>
        <taxon>Mucoromycota</taxon>
        <taxon>Glomeromycotina</taxon>
        <taxon>Glomeromycetes</taxon>
        <taxon>Archaeosporales</taxon>
        <taxon>Ambisporaceae</taxon>
        <taxon>Ambispora</taxon>
    </lineage>
</organism>
<feature type="non-terminal residue" evidence="2">
    <location>
        <position position="123"/>
    </location>
</feature>
<evidence type="ECO:0000313" key="2">
    <source>
        <dbReference type="EMBL" id="CAG8540979.1"/>
    </source>
</evidence>
<dbReference type="GO" id="GO:0006351">
    <property type="term" value="P:DNA-templated transcription"/>
    <property type="evidence" value="ECO:0007669"/>
    <property type="project" value="InterPro"/>
</dbReference>
<evidence type="ECO:0000313" key="3">
    <source>
        <dbReference type="Proteomes" id="UP000789508"/>
    </source>
</evidence>
<dbReference type="SUPFAM" id="SSF46942">
    <property type="entry name" value="Elongation factor TFIIS domain 2"/>
    <property type="match status" value="1"/>
</dbReference>
<dbReference type="EMBL" id="CAJVPS010001513">
    <property type="protein sequence ID" value="CAG8540979.1"/>
    <property type="molecule type" value="Genomic_DNA"/>
</dbReference>
<proteinExistence type="predicted"/>
<dbReference type="AlphaFoldDB" id="A0A9N9FL43"/>
<dbReference type="OrthoDB" id="44867at2759"/>
<dbReference type="InterPro" id="IPR003618">
    <property type="entry name" value="TFIIS_cen_dom"/>
</dbReference>